<dbReference type="SMART" id="SM00431">
    <property type="entry name" value="SCAN"/>
    <property type="match status" value="1"/>
</dbReference>
<evidence type="ECO:0000313" key="10">
    <source>
        <dbReference type="EMBL" id="CAI5768363.1"/>
    </source>
</evidence>
<keyword evidence="5" id="KW-0862">Zinc</keyword>
<evidence type="ECO:0000256" key="7">
    <source>
        <dbReference type="PROSITE-ProRule" id="PRU00042"/>
    </source>
</evidence>
<dbReference type="SUPFAM" id="SSF57667">
    <property type="entry name" value="beta-beta-alpha zinc fingers"/>
    <property type="match status" value="4"/>
</dbReference>
<dbReference type="InterPro" id="IPR036236">
    <property type="entry name" value="Znf_C2H2_sf"/>
</dbReference>
<dbReference type="GO" id="GO:0008270">
    <property type="term" value="F:zinc ion binding"/>
    <property type="evidence" value="ECO:0007669"/>
    <property type="project" value="UniProtKB-KW"/>
</dbReference>
<protein>
    <submittedName>
        <fullName evidence="10">Zinc finger and SCAN domain-containing protein 12-like isoform X1</fullName>
    </submittedName>
</protein>
<dbReference type="InterPro" id="IPR038269">
    <property type="entry name" value="SCAN_sf"/>
</dbReference>
<evidence type="ECO:0000256" key="3">
    <source>
        <dbReference type="ARBA" id="ARBA00022737"/>
    </source>
</evidence>
<feature type="domain" description="C2H2-type" evidence="8">
    <location>
        <begin position="459"/>
        <end position="486"/>
    </location>
</feature>
<feature type="domain" description="C2H2-type" evidence="8">
    <location>
        <begin position="367"/>
        <end position="401"/>
    </location>
</feature>
<dbReference type="InterPro" id="IPR013087">
    <property type="entry name" value="Znf_C2H2_type"/>
</dbReference>
<evidence type="ECO:0000256" key="2">
    <source>
        <dbReference type="ARBA" id="ARBA00022723"/>
    </source>
</evidence>
<feature type="domain" description="C2H2-type" evidence="8">
    <location>
        <begin position="543"/>
        <end position="568"/>
    </location>
</feature>
<dbReference type="FunFam" id="3.30.160.60:FF:000040">
    <property type="entry name" value="RB associated KRAB zinc finger"/>
    <property type="match status" value="1"/>
</dbReference>
<evidence type="ECO:0000256" key="4">
    <source>
        <dbReference type="ARBA" id="ARBA00022771"/>
    </source>
</evidence>
<dbReference type="FunFam" id="3.30.160.60:FF:001119">
    <property type="entry name" value="zinc finger protein 408"/>
    <property type="match status" value="1"/>
</dbReference>
<name>A0AA35K125_9SAUR</name>
<feature type="domain" description="C2H2-type" evidence="8">
    <location>
        <begin position="402"/>
        <end position="426"/>
    </location>
</feature>
<dbReference type="Gene3D" id="3.30.160.60">
    <property type="entry name" value="Classic Zinc Finger"/>
    <property type="match status" value="6"/>
</dbReference>
<feature type="domain" description="SCAN box" evidence="9">
    <location>
        <begin position="149"/>
        <end position="227"/>
    </location>
</feature>
<dbReference type="Pfam" id="PF00096">
    <property type="entry name" value="zf-C2H2"/>
    <property type="match status" value="4"/>
</dbReference>
<keyword evidence="4 7" id="KW-0863">Zinc-finger</keyword>
<accession>A0AA35K125</accession>
<proteinExistence type="predicted"/>
<keyword evidence="2" id="KW-0479">Metal-binding</keyword>
<evidence type="ECO:0000256" key="6">
    <source>
        <dbReference type="ARBA" id="ARBA00023242"/>
    </source>
</evidence>
<dbReference type="EMBL" id="OX395127">
    <property type="protein sequence ID" value="CAI5768363.1"/>
    <property type="molecule type" value="Genomic_DNA"/>
</dbReference>
<dbReference type="GO" id="GO:0000978">
    <property type="term" value="F:RNA polymerase II cis-regulatory region sequence-specific DNA binding"/>
    <property type="evidence" value="ECO:0007669"/>
    <property type="project" value="TreeGrafter"/>
</dbReference>
<evidence type="ECO:0000313" key="11">
    <source>
        <dbReference type="Proteomes" id="UP001178461"/>
    </source>
</evidence>
<dbReference type="SMART" id="SM00355">
    <property type="entry name" value="ZnF_C2H2"/>
    <property type="match status" value="4"/>
</dbReference>
<keyword evidence="6" id="KW-0539">Nucleus</keyword>
<dbReference type="AlphaFoldDB" id="A0AA35K125"/>
<dbReference type="PROSITE" id="PS50804">
    <property type="entry name" value="SCAN_BOX"/>
    <property type="match status" value="1"/>
</dbReference>
<reference evidence="10" key="1">
    <citation type="submission" date="2022-12" db="EMBL/GenBank/DDBJ databases">
        <authorList>
            <person name="Alioto T."/>
            <person name="Alioto T."/>
            <person name="Gomez Garrido J."/>
        </authorList>
    </citation>
    <scope>NUCLEOTIDE SEQUENCE</scope>
</reference>
<dbReference type="Pfam" id="PF02023">
    <property type="entry name" value="SCAN"/>
    <property type="match status" value="1"/>
</dbReference>
<keyword evidence="11" id="KW-1185">Reference proteome</keyword>
<dbReference type="Gene3D" id="1.10.4020.10">
    <property type="entry name" value="DNA breaking-rejoining enzymes"/>
    <property type="match status" value="1"/>
</dbReference>
<evidence type="ECO:0000259" key="8">
    <source>
        <dbReference type="PROSITE" id="PS50157"/>
    </source>
</evidence>
<dbReference type="PROSITE" id="PS50157">
    <property type="entry name" value="ZINC_FINGER_C2H2_2"/>
    <property type="match status" value="6"/>
</dbReference>
<dbReference type="Proteomes" id="UP001178461">
    <property type="component" value="Chromosome 2"/>
</dbReference>
<dbReference type="FunFam" id="3.30.160.60:FF:000065">
    <property type="entry name" value="B-cell CLL/lymphoma 6, member B"/>
    <property type="match status" value="1"/>
</dbReference>
<dbReference type="GO" id="GO:0005634">
    <property type="term" value="C:nucleus"/>
    <property type="evidence" value="ECO:0007669"/>
    <property type="project" value="UniProtKB-SubCell"/>
</dbReference>
<feature type="domain" description="C2H2-type" evidence="8">
    <location>
        <begin position="487"/>
        <end position="514"/>
    </location>
</feature>
<dbReference type="SUPFAM" id="SSF47353">
    <property type="entry name" value="Retrovirus capsid dimerization domain-like"/>
    <property type="match status" value="1"/>
</dbReference>
<dbReference type="GO" id="GO:0000981">
    <property type="term" value="F:DNA-binding transcription factor activity, RNA polymerase II-specific"/>
    <property type="evidence" value="ECO:0007669"/>
    <property type="project" value="TreeGrafter"/>
</dbReference>
<dbReference type="FunFam" id="1.10.4020.10:FF:000001">
    <property type="entry name" value="zinc finger protein 263 isoform X1"/>
    <property type="match status" value="1"/>
</dbReference>
<feature type="domain" description="C2H2-type" evidence="8">
    <location>
        <begin position="515"/>
        <end position="542"/>
    </location>
</feature>
<keyword evidence="3" id="KW-0677">Repeat</keyword>
<sequence length="568" mass="64945">MDMQNVTGSKAWEEMEGVAKAPHHRGTGHFLIGTPSHYIKREPEEGALERWEAQLQEFLTMLQAPHSGWGNHQVSPSPWEDAKAFLASFEQVASACRWPRDKWVTLLLPALSGEPEQAFSGLSAQDKGDYRKVKAAILEGEAIAREKQRQHFRQLRYREAEGPRGVYGRLRELCGQWLKIERHTKDEILELLILEQLLSILPGDMQSWVRERKPETCAQAVALAEGFLLGQDEREGPEQKVPVPFAVMAADPSETGQLLPRDTWAGQVFREAADRPSEVTRLSSNEQVLENETNTLHQQGSVQGEANNACLGREEDFHDHQKRIMFENQPGLLNDEERSYESGLVEKSTFYAEVSREERESADSQIIECSEVQKASSDCRRDFERSSDLMVQQSIHIREKPYLSFYCGNSFIKTQGLLAHERTHTGLWNTYNYSNGGKNFSCSSGSMQHMRIHTGESLYTCSHCGKNFDNCSVFQEHVRLHTLETPYKCSDCGKSFDKKRYLNNHVRKHRGEKPYECLQCGKSFPIKSKLVKHEIIHMREKPYKCTLCGKTFVRKTDLCAHDKIHTVQ</sequence>
<dbReference type="FunFam" id="3.30.160.60:FF:002343">
    <property type="entry name" value="Zinc finger protein 33A"/>
    <property type="match status" value="1"/>
</dbReference>
<gene>
    <name evidence="10" type="ORF">PODLI_1B037673</name>
</gene>
<evidence type="ECO:0000256" key="1">
    <source>
        <dbReference type="ARBA" id="ARBA00004123"/>
    </source>
</evidence>
<dbReference type="PANTHER" id="PTHR23226:SF379">
    <property type="entry name" value="C2H2-TYPE DOMAIN-CONTAINING PROTEIN"/>
    <property type="match status" value="1"/>
</dbReference>
<comment type="subcellular location">
    <subcellularLocation>
        <location evidence="1">Nucleus</location>
    </subcellularLocation>
</comment>
<organism evidence="10 11">
    <name type="scientific">Podarcis lilfordi</name>
    <name type="common">Lilford's wall lizard</name>
    <dbReference type="NCBI Taxonomy" id="74358"/>
    <lineage>
        <taxon>Eukaryota</taxon>
        <taxon>Metazoa</taxon>
        <taxon>Chordata</taxon>
        <taxon>Craniata</taxon>
        <taxon>Vertebrata</taxon>
        <taxon>Euteleostomi</taxon>
        <taxon>Lepidosauria</taxon>
        <taxon>Squamata</taxon>
        <taxon>Bifurcata</taxon>
        <taxon>Unidentata</taxon>
        <taxon>Episquamata</taxon>
        <taxon>Laterata</taxon>
        <taxon>Lacertibaenia</taxon>
        <taxon>Lacertidae</taxon>
        <taxon>Podarcis</taxon>
    </lineage>
</organism>
<dbReference type="PANTHER" id="PTHR23226">
    <property type="entry name" value="ZINC FINGER AND SCAN DOMAIN-CONTAINING"/>
    <property type="match status" value="1"/>
</dbReference>
<dbReference type="FunFam" id="3.30.160.60:FF:000100">
    <property type="entry name" value="Zinc finger 45-like"/>
    <property type="match status" value="1"/>
</dbReference>
<dbReference type="InterPro" id="IPR003309">
    <property type="entry name" value="SCAN_dom"/>
</dbReference>
<evidence type="ECO:0000259" key="9">
    <source>
        <dbReference type="PROSITE" id="PS50804"/>
    </source>
</evidence>
<evidence type="ECO:0000256" key="5">
    <source>
        <dbReference type="ARBA" id="ARBA00022833"/>
    </source>
</evidence>
<dbReference type="PROSITE" id="PS00028">
    <property type="entry name" value="ZINC_FINGER_C2H2_1"/>
    <property type="match status" value="4"/>
</dbReference>